<dbReference type="PIRSF" id="PIRSF000429">
    <property type="entry name" value="Ac-CoA_Ac_transf"/>
    <property type="match status" value="1"/>
</dbReference>
<reference evidence="2" key="1">
    <citation type="journal article" date="2021" name="Nat. Microbiol.">
        <title>Cocultivation of an ultrasmall environmental parasitic bacterium with lytic ability against bacteria associated with wastewater foams.</title>
        <authorList>
            <person name="Batinovic S."/>
            <person name="Rose J.J.A."/>
            <person name="Ratcliffe J."/>
            <person name="Seviour R.J."/>
            <person name="Petrovski S."/>
        </authorList>
    </citation>
    <scope>NUCLEOTIDE SEQUENCE</scope>
    <source>
        <strain evidence="2">CON9</strain>
    </source>
</reference>
<keyword evidence="3" id="KW-1185">Reference proteome</keyword>
<organism evidence="2 3">
    <name type="scientific">Gordonia pseudamarae</name>
    <dbReference type="NCBI Taxonomy" id="2831662"/>
    <lineage>
        <taxon>Bacteria</taxon>
        <taxon>Bacillati</taxon>
        <taxon>Actinomycetota</taxon>
        <taxon>Actinomycetes</taxon>
        <taxon>Mycobacteriales</taxon>
        <taxon>Gordoniaceae</taxon>
        <taxon>Gordonia</taxon>
    </lineage>
</organism>
<accession>A0ABX6IFM0</accession>
<dbReference type="EMBL" id="CP045809">
    <property type="protein sequence ID" value="QHN34060.1"/>
    <property type="molecule type" value="Genomic_DNA"/>
</dbReference>
<dbReference type="Gene3D" id="3.40.47.10">
    <property type="match status" value="1"/>
</dbReference>
<dbReference type="NCBIfam" id="NF005892">
    <property type="entry name" value="PRK07855.1"/>
    <property type="match status" value="1"/>
</dbReference>
<evidence type="ECO:0000313" key="2">
    <source>
        <dbReference type="EMBL" id="QHN34060.1"/>
    </source>
</evidence>
<dbReference type="InterPro" id="IPR002155">
    <property type="entry name" value="Thiolase"/>
</dbReference>
<dbReference type="Pfam" id="PF22691">
    <property type="entry name" value="Thiolase_C_1"/>
    <property type="match status" value="1"/>
</dbReference>
<dbReference type="CDD" id="cd00829">
    <property type="entry name" value="SCP-x_thiolase"/>
    <property type="match status" value="1"/>
</dbReference>
<evidence type="ECO:0000259" key="1">
    <source>
        <dbReference type="Pfam" id="PF22691"/>
    </source>
</evidence>
<dbReference type="SUPFAM" id="SSF53901">
    <property type="entry name" value="Thiolase-like"/>
    <property type="match status" value="2"/>
</dbReference>
<dbReference type="InterPro" id="IPR055140">
    <property type="entry name" value="Thiolase_C_2"/>
</dbReference>
<dbReference type="RefSeq" id="WP_213246756.1">
    <property type="nucleotide sequence ID" value="NZ_CP045806.1"/>
</dbReference>
<dbReference type="PANTHER" id="PTHR42870">
    <property type="entry name" value="ACETYL-COA C-ACETYLTRANSFERASE"/>
    <property type="match status" value="1"/>
</dbReference>
<dbReference type="InterPro" id="IPR016039">
    <property type="entry name" value="Thiolase-like"/>
</dbReference>
<proteinExistence type="predicted"/>
<evidence type="ECO:0000313" key="3">
    <source>
        <dbReference type="Proteomes" id="UP001059836"/>
    </source>
</evidence>
<feature type="domain" description="Thiolase C-terminal" evidence="1">
    <location>
        <begin position="255"/>
        <end position="384"/>
    </location>
</feature>
<protein>
    <submittedName>
        <fullName evidence="2">Lipid-transfer protein</fullName>
    </submittedName>
</protein>
<name>A0ABX6IFM0_9ACTN</name>
<sequence>MNNSGAAIVGIGTTEYSKKSGRSELCLAAEASLAALADAGVAPGDVDGFVTFSIDNNDESTLARNLGVYEVDFFARTSAGGGGAPGAIALAAMAIETGKASVVLCYRAMNERSGRRFGQPLAFESQEVTTAEAERAWSAPFGMATPAAFMAHSARRYMHQYNVDAADFGLQPVVQREYAVTNPDAFFYGKPMALDDHQASRMIADPLRLLDCCQETDGGVALVVTSADRAAQLRHAPVRVLGSAMGIAARQHGMASMYRDDIAGVEETKIVGDQLYRQSDLAPADLDVAVLYDHFSPAILMQLEALGFCGPGEAPDLVRDGATRIDGAIPTNTNGGQLSEAYMHGFNGLVEAVRQLRGTAVNQVPDARHAIVTGGPYVATSGVILGVA</sequence>
<dbReference type="PANTHER" id="PTHR42870:SF1">
    <property type="entry name" value="NON-SPECIFIC LIPID-TRANSFER PROTEIN-LIKE 2"/>
    <property type="match status" value="1"/>
</dbReference>
<gene>
    <name evidence="2" type="ORF">GII31_03185</name>
</gene>
<dbReference type="Proteomes" id="UP001059836">
    <property type="component" value="Chromosome"/>
</dbReference>